<dbReference type="GO" id="GO:0005198">
    <property type="term" value="F:structural molecule activity"/>
    <property type="evidence" value="ECO:0007669"/>
    <property type="project" value="InterPro"/>
</dbReference>
<evidence type="ECO:0000256" key="4">
    <source>
        <dbReference type="ARBA" id="ARBA00022561"/>
    </source>
</evidence>
<evidence type="ECO:0000256" key="5">
    <source>
        <dbReference type="ARBA" id="ARBA00022844"/>
    </source>
</evidence>
<dbReference type="Pfam" id="PF02305">
    <property type="entry name" value="Phage_F"/>
    <property type="match status" value="1"/>
</dbReference>
<dbReference type="GO" id="GO:0039615">
    <property type="term" value="C:T=1 icosahedral viral capsid"/>
    <property type="evidence" value="ECO:0007669"/>
    <property type="project" value="UniProtKB-KW"/>
</dbReference>
<evidence type="ECO:0000256" key="2">
    <source>
        <dbReference type="ARBA" id="ARBA00009963"/>
    </source>
</evidence>
<reference evidence="6" key="1">
    <citation type="submission" date="2013-09" db="EMBL/GenBank/DDBJ databases">
        <authorList>
            <person name="Hopkins M.S."/>
            <person name="Breitbart M."/>
        </authorList>
    </citation>
    <scope>NUCLEOTIDE SEQUENCE</scope>
</reference>
<sequence length="244" mass="26047">PGLQKGDAIELPLGTIAPVYGDGNTLGLTDGANTGGMYTNTVDAGTPLDLSTTLYNVANGTAVGTPASLSHNVGIGVVESGASGLYADLAGATAATINDLRRAFAFQKVLELDARSGTRYVEILKARFNVTSPDFRLQRPEYLGGGSSRFNIEQVAQTTYQSSASDIRNVKGGMAGGGFAIDSGNGFSKSFVEHGYIISLANVRADLTYQDGLDRMWSRRTFWDFYIPELAHLGEQEVYNREID</sequence>
<organism evidence="6">
    <name type="scientific">Gokushovirinae environmental samples</name>
    <dbReference type="NCBI Taxonomy" id="1478972"/>
    <lineage>
        <taxon>Viruses</taxon>
        <taxon>Monodnaviria</taxon>
        <taxon>Sangervirae</taxon>
        <taxon>Phixviricota</taxon>
        <taxon>Malgrandaviricetes</taxon>
        <taxon>Petitvirales</taxon>
        <taxon>Microviridae</taxon>
        <taxon>environmental samples</taxon>
    </lineage>
</organism>
<evidence type="ECO:0000313" key="6">
    <source>
        <dbReference type="EMBL" id="AHN52755.1"/>
    </source>
</evidence>
<evidence type="ECO:0000256" key="1">
    <source>
        <dbReference type="ARBA" id="ARBA00004328"/>
    </source>
</evidence>
<dbReference type="InterPro" id="IPR016184">
    <property type="entry name" value="Capsid/spike_ssDNA_virus"/>
</dbReference>
<proteinExistence type="inferred from homology"/>
<evidence type="ECO:0000256" key="3">
    <source>
        <dbReference type="ARBA" id="ARBA00022431"/>
    </source>
</evidence>
<dbReference type="InterPro" id="IPR003514">
    <property type="entry name" value="Microviridae_protein_F"/>
</dbReference>
<keyword evidence="5" id="KW-0946">Virion</keyword>
<accession>X2JCE6</accession>
<dbReference type="InterPro" id="IPR037002">
    <property type="entry name" value="Microviridae_protein_F_sf"/>
</dbReference>
<keyword evidence="4" id="KW-0167">Capsid protein</keyword>
<reference evidence="6" key="2">
    <citation type="journal article" date="2014" name="ISME J.">
        <title>Diversity of environmental single-stranded DNA phages revealed by PCR amplification of the partial major capsid protein.</title>
        <authorList>
            <person name="Hopkins M."/>
            <person name="Kailasan S."/>
            <person name="Cohen A."/>
            <person name="Roux S."/>
            <person name="Tucker K.P."/>
            <person name="Shevenell A."/>
            <person name="Agbandje-McKenna M."/>
            <person name="Breitbart M."/>
        </authorList>
    </citation>
    <scope>NUCLEOTIDE SEQUENCE</scope>
</reference>
<name>X2JCE6_9VIRU</name>
<protein>
    <submittedName>
        <fullName evidence="6">Major capsid protein</fullName>
    </submittedName>
</protein>
<dbReference type="Gene3D" id="2.60.169.10">
    <property type="entry name" value="Microviridae F protein"/>
    <property type="match status" value="1"/>
</dbReference>
<dbReference type="EMBL" id="KF689355">
    <property type="protein sequence ID" value="AHN52755.1"/>
    <property type="molecule type" value="Genomic_DNA"/>
</dbReference>
<dbReference type="SUPFAM" id="SSF88645">
    <property type="entry name" value="ssDNA viruses"/>
    <property type="match status" value="1"/>
</dbReference>
<comment type="subcellular location">
    <subcellularLocation>
        <location evidence="1">Virion</location>
    </subcellularLocation>
</comment>
<feature type="non-terminal residue" evidence="6">
    <location>
        <position position="244"/>
    </location>
</feature>
<comment type="similarity">
    <text evidence="2">Belongs to the microviridae F protein family.</text>
</comment>
<keyword evidence="3" id="KW-1140">T=1 icosahedral capsid protein</keyword>
<feature type="non-terminal residue" evidence="6">
    <location>
        <position position="1"/>
    </location>
</feature>